<evidence type="ECO:0000256" key="4">
    <source>
        <dbReference type="ARBA" id="ARBA00022490"/>
    </source>
</evidence>
<dbReference type="SUPFAM" id="SSF54991">
    <property type="entry name" value="Anticodon-binding domain of PheRS"/>
    <property type="match status" value="1"/>
</dbReference>
<evidence type="ECO:0000256" key="5">
    <source>
        <dbReference type="ARBA" id="ARBA00022555"/>
    </source>
</evidence>
<dbReference type="FunFam" id="3.50.40.10:FF:000001">
    <property type="entry name" value="Phenylalanine--tRNA ligase beta subunit"/>
    <property type="match status" value="1"/>
</dbReference>
<reference evidence="20" key="1">
    <citation type="journal article" date="2020" name="mSystems">
        <title>Genome- and Community-Level Interaction Insights into Carbon Utilization and Element Cycling Functions of Hydrothermarchaeota in Hydrothermal Sediment.</title>
        <authorList>
            <person name="Zhou Z."/>
            <person name="Liu Y."/>
            <person name="Xu W."/>
            <person name="Pan J."/>
            <person name="Luo Z.H."/>
            <person name="Li M."/>
        </authorList>
    </citation>
    <scope>NUCLEOTIDE SEQUENCE [LARGE SCALE GENOMIC DNA]</scope>
    <source>
        <strain evidence="20">SpSt-102</strain>
    </source>
</reference>
<keyword evidence="9 15" id="KW-0067">ATP-binding</keyword>
<comment type="subunit">
    <text evidence="3 15">Tetramer of two alpha and two beta subunits.</text>
</comment>
<dbReference type="EMBL" id="DRUZ01000052">
    <property type="protein sequence ID" value="HHS01723.1"/>
    <property type="molecule type" value="Genomic_DNA"/>
</dbReference>
<keyword evidence="7 15" id="KW-0479">Metal-binding</keyword>
<dbReference type="EC" id="6.1.1.20" evidence="15"/>
<evidence type="ECO:0000256" key="1">
    <source>
        <dbReference type="ARBA" id="ARBA00004496"/>
    </source>
</evidence>
<keyword evidence="12 15" id="KW-0648">Protein biosynthesis</keyword>
<feature type="domain" description="TRNA-binding" evidence="17">
    <location>
        <begin position="39"/>
        <end position="155"/>
    </location>
</feature>
<evidence type="ECO:0000259" key="17">
    <source>
        <dbReference type="PROSITE" id="PS50886"/>
    </source>
</evidence>
<protein>
    <recommendedName>
        <fullName evidence="15">Phenylalanine--tRNA ligase beta subunit</fullName>
        <ecNumber evidence="15">6.1.1.20</ecNumber>
    </recommendedName>
    <alternativeName>
        <fullName evidence="15">Phenylalanyl-tRNA synthetase beta subunit</fullName>
        <shortName evidence="15">PheRS</shortName>
    </alternativeName>
</protein>
<feature type="binding site" evidence="15">
    <location>
        <position position="471"/>
    </location>
    <ligand>
        <name>Mg(2+)</name>
        <dbReference type="ChEBI" id="CHEBI:18420"/>
        <note>shared with alpha subunit</note>
    </ligand>
</feature>
<evidence type="ECO:0000256" key="3">
    <source>
        <dbReference type="ARBA" id="ARBA00011209"/>
    </source>
</evidence>
<sequence>MKVSLEWLKSFVDIECSVEELVDKLTMSGTKVEGYEKRLENIKNVVVGKVLEISLHPHNQNLFVCLVDTKDKILTIITAAKNVKVGSYVPVAKPGAVLANGKTIDVLEFKGVASEGMLCSLDELGLTRGEFSYADENGIFILEDVNDSSIGMDIKTALGIDDVIIDFEITSNRPDCLSVLGIAREIAAILSKPLKFPSMNFKETDEPVKNYLDSIEIQHKKICRRYMERVIKNVKIGESPLWLRKRLVACGVRPINNIVDVTNYVMLEMGQPLHAFDLNKICGRNVFVRLASDGEKIVTLDGVERVLRSSDIVIADEKRAIAVAGVMGGLDTEVDENTTLVLLESATFNPAMIRRTARYLGLRTEASNRFEKGLSPYFAEVAIQRACALIEQIGAGEVVEGTVDTYVDPWQQVEVKADFSYIQKLLGLEIEKNEVINILNRLEIKYDEKKEVFIIPPFRTDIENMADISEEVIRIYGYDKLPSRVFMGNAISSGLTQKQEMVNNIKNFLAHSGYYEIYSYSFESPKVYEILRGYNLEDAVRILNPLGEDFSVMRMQLLSSILKAIYLNISRNIKDVKVFELSTVFKKSDEKLPQEKLVLAIGSSAQDFYSVKGVLENLFDMLRIKEVRFSSQHQNLNLHPTRSAKIYTDNQLLLGYMGEVHPDILEKFDIPARIVYAEIYIDALIKAEKKDKKYTQLPKYPAVERDFAFVVPDDVESRVIEEIFKKYSSDILEEFYLFDIYKGQQIKPGFKSYAYKAIFRSKSKTLSDSDINQVQEKILDELKNYNISLRE</sequence>
<dbReference type="InterPro" id="IPR045060">
    <property type="entry name" value="Phe-tRNA-ligase_IIc_bsu"/>
</dbReference>
<dbReference type="CDD" id="cd02796">
    <property type="entry name" value="tRNA_bind_bactPheRS"/>
    <property type="match status" value="1"/>
</dbReference>
<feature type="binding site" evidence="15">
    <location>
        <position position="470"/>
    </location>
    <ligand>
        <name>Mg(2+)</name>
        <dbReference type="ChEBI" id="CHEBI:18420"/>
        <note>shared with alpha subunit</note>
    </ligand>
</feature>
<dbReference type="InterPro" id="IPR045864">
    <property type="entry name" value="aa-tRNA-synth_II/BPL/LPL"/>
</dbReference>
<dbReference type="SUPFAM" id="SSF50249">
    <property type="entry name" value="Nucleic acid-binding proteins"/>
    <property type="match status" value="1"/>
</dbReference>
<dbReference type="GO" id="GO:0140096">
    <property type="term" value="F:catalytic activity, acting on a protein"/>
    <property type="evidence" value="ECO:0007669"/>
    <property type="project" value="UniProtKB-ARBA"/>
</dbReference>
<evidence type="ECO:0000256" key="12">
    <source>
        <dbReference type="ARBA" id="ARBA00022917"/>
    </source>
</evidence>
<feature type="binding site" evidence="15">
    <location>
        <position position="461"/>
    </location>
    <ligand>
        <name>Mg(2+)</name>
        <dbReference type="ChEBI" id="CHEBI:18420"/>
        <note>shared with alpha subunit</note>
    </ligand>
</feature>
<dbReference type="HAMAP" id="MF_00283">
    <property type="entry name" value="Phe_tRNA_synth_beta1"/>
    <property type="match status" value="1"/>
</dbReference>
<dbReference type="SUPFAM" id="SSF46955">
    <property type="entry name" value="Putative DNA-binding domain"/>
    <property type="match status" value="1"/>
</dbReference>
<dbReference type="InterPro" id="IPR041616">
    <property type="entry name" value="PheRS_beta_core"/>
</dbReference>
<dbReference type="GO" id="GO:0016740">
    <property type="term" value="F:transferase activity"/>
    <property type="evidence" value="ECO:0007669"/>
    <property type="project" value="UniProtKB-ARBA"/>
</dbReference>
<dbReference type="SUPFAM" id="SSF56037">
    <property type="entry name" value="PheT/TilS domain"/>
    <property type="match status" value="1"/>
</dbReference>
<dbReference type="Pfam" id="PF03484">
    <property type="entry name" value="B5"/>
    <property type="match status" value="1"/>
</dbReference>
<dbReference type="CDD" id="cd00769">
    <property type="entry name" value="PheRS_beta_core"/>
    <property type="match status" value="1"/>
</dbReference>
<dbReference type="PANTHER" id="PTHR10947">
    <property type="entry name" value="PHENYLALANYL-TRNA SYNTHETASE BETA CHAIN AND LEUCINE-RICH REPEAT-CONTAINING PROTEIN 47"/>
    <property type="match status" value="1"/>
</dbReference>
<dbReference type="InterPro" id="IPR002547">
    <property type="entry name" value="tRNA-bd_dom"/>
</dbReference>
<dbReference type="Gene3D" id="2.40.50.140">
    <property type="entry name" value="Nucleic acid-binding proteins"/>
    <property type="match status" value="1"/>
</dbReference>
<dbReference type="Pfam" id="PF03147">
    <property type="entry name" value="FDX-ACB"/>
    <property type="match status" value="1"/>
</dbReference>
<comment type="caution">
    <text evidence="20">The sequence shown here is derived from an EMBL/GenBank/DDBJ whole genome shotgun (WGS) entry which is preliminary data.</text>
</comment>
<feature type="binding site" evidence="15">
    <location>
        <position position="467"/>
    </location>
    <ligand>
        <name>Mg(2+)</name>
        <dbReference type="ChEBI" id="CHEBI:18420"/>
        <note>shared with alpha subunit</note>
    </ligand>
</feature>
<dbReference type="InterPro" id="IPR012340">
    <property type="entry name" value="NA-bd_OB-fold"/>
</dbReference>
<keyword evidence="4 15" id="KW-0963">Cytoplasm</keyword>
<dbReference type="InterPro" id="IPR005121">
    <property type="entry name" value="Fdx_antiC-bd"/>
</dbReference>
<dbReference type="Pfam" id="PF03483">
    <property type="entry name" value="B3_4"/>
    <property type="match status" value="1"/>
</dbReference>
<dbReference type="GO" id="GO:0000287">
    <property type="term" value="F:magnesium ion binding"/>
    <property type="evidence" value="ECO:0007669"/>
    <property type="project" value="UniProtKB-UniRule"/>
</dbReference>
<dbReference type="InterPro" id="IPR036690">
    <property type="entry name" value="Fdx_antiC-bd_sf"/>
</dbReference>
<dbReference type="Pfam" id="PF01588">
    <property type="entry name" value="tRNA_bind"/>
    <property type="match status" value="1"/>
</dbReference>
<proteinExistence type="inferred from homology"/>
<dbReference type="SMART" id="SM00896">
    <property type="entry name" value="FDX-ACB"/>
    <property type="match status" value="1"/>
</dbReference>
<comment type="similarity">
    <text evidence="2 15">Belongs to the phenylalanyl-tRNA synthetase beta subunit family. Type 1 subfamily.</text>
</comment>
<dbReference type="InterPro" id="IPR009061">
    <property type="entry name" value="DNA-bd_dom_put_sf"/>
</dbReference>
<dbReference type="PROSITE" id="PS50886">
    <property type="entry name" value="TRBD"/>
    <property type="match status" value="1"/>
</dbReference>
<keyword evidence="6 15" id="KW-0436">Ligase</keyword>
<dbReference type="GO" id="GO:0006432">
    <property type="term" value="P:phenylalanyl-tRNA aminoacylation"/>
    <property type="evidence" value="ECO:0007669"/>
    <property type="project" value="UniProtKB-UniRule"/>
</dbReference>
<dbReference type="InterPro" id="IPR033714">
    <property type="entry name" value="tRNA_bind_bactPheRS"/>
</dbReference>
<dbReference type="GO" id="GO:0004826">
    <property type="term" value="F:phenylalanine-tRNA ligase activity"/>
    <property type="evidence" value="ECO:0007669"/>
    <property type="project" value="UniProtKB-UniRule"/>
</dbReference>
<dbReference type="GO" id="GO:0005524">
    <property type="term" value="F:ATP binding"/>
    <property type="evidence" value="ECO:0007669"/>
    <property type="project" value="UniProtKB-UniRule"/>
</dbReference>
<dbReference type="InterPro" id="IPR005146">
    <property type="entry name" value="B3/B4_tRNA-bd"/>
</dbReference>
<evidence type="ECO:0000256" key="14">
    <source>
        <dbReference type="ARBA" id="ARBA00049255"/>
    </source>
</evidence>
<evidence type="ECO:0000256" key="9">
    <source>
        <dbReference type="ARBA" id="ARBA00022840"/>
    </source>
</evidence>
<evidence type="ECO:0000256" key="16">
    <source>
        <dbReference type="PROSITE-ProRule" id="PRU00209"/>
    </source>
</evidence>
<dbReference type="PROSITE" id="PS51483">
    <property type="entry name" value="B5"/>
    <property type="match status" value="1"/>
</dbReference>
<feature type="domain" description="FDX-ACB" evidence="18">
    <location>
        <begin position="698"/>
        <end position="790"/>
    </location>
</feature>
<dbReference type="NCBIfam" id="TIGR00472">
    <property type="entry name" value="pheT_bact"/>
    <property type="match status" value="1"/>
</dbReference>
<dbReference type="Pfam" id="PF17759">
    <property type="entry name" value="tRNA_synthFbeta"/>
    <property type="match status" value="1"/>
</dbReference>
<dbReference type="SUPFAM" id="SSF55681">
    <property type="entry name" value="Class II aaRS and biotin synthetases"/>
    <property type="match status" value="1"/>
</dbReference>
<dbReference type="InterPro" id="IPR004532">
    <property type="entry name" value="Phe-tRNA-ligase_IIc_bsu_bact"/>
</dbReference>
<evidence type="ECO:0000256" key="11">
    <source>
        <dbReference type="ARBA" id="ARBA00022884"/>
    </source>
</evidence>
<keyword evidence="10 15" id="KW-0460">Magnesium</keyword>
<evidence type="ECO:0000256" key="8">
    <source>
        <dbReference type="ARBA" id="ARBA00022741"/>
    </source>
</evidence>
<evidence type="ECO:0000256" key="13">
    <source>
        <dbReference type="ARBA" id="ARBA00023146"/>
    </source>
</evidence>
<keyword evidence="11 16" id="KW-0694">RNA-binding</keyword>
<dbReference type="InterPro" id="IPR005147">
    <property type="entry name" value="tRNA_synthase_B5-dom"/>
</dbReference>
<evidence type="ECO:0000256" key="7">
    <source>
        <dbReference type="ARBA" id="ARBA00022723"/>
    </source>
</evidence>
<evidence type="ECO:0000256" key="2">
    <source>
        <dbReference type="ARBA" id="ARBA00008653"/>
    </source>
</evidence>
<dbReference type="SMART" id="SM00874">
    <property type="entry name" value="B5"/>
    <property type="match status" value="1"/>
</dbReference>
<comment type="catalytic activity">
    <reaction evidence="14 15">
        <text>tRNA(Phe) + L-phenylalanine + ATP = L-phenylalanyl-tRNA(Phe) + AMP + diphosphate + H(+)</text>
        <dbReference type="Rhea" id="RHEA:19413"/>
        <dbReference type="Rhea" id="RHEA-COMP:9668"/>
        <dbReference type="Rhea" id="RHEA-COMP:9699"/>
        <dbReference type="ChEBI" id="CHEBI:15378"/>
        <dbReference type="ChEBI" id="CHEBI:30616"/>
        <dbReference type="ChEBI" id="CHEBI:33019"/>
        <dbReference type="ChEBI" id="CHEBI:58095"/>
        <dbReference type="ChEBI" id="CHEBI:78442"/>
        <dbReference type="ChEBI" id="CHEBI:78531"/>
        <dbReference type="ChEBI" id="CHEBI:456215"/>
        <dbReference type="EC" id="6.1.1.20"/>
    </reaction>
</comment>
<gene>
    <name evidence="15" type="primary">pheT</name>
    <name evidence="20" type="ORF">ENL71_04225</name>
</gene>
<feature type="domain" description="B5" evidence="19">
    <location>
        <begin position="410"/>
        <end position="483"/>
    </location>
</feature>
<dbReference type="Gene3D" id="3.30.930.10">
    <property type="entry name" value="Bira Bifunctional Protein, Domain 2"/>
    <property type="match status" value="1"/>
</dbReference>
<comment type="subcellular location">
    <subcellularLocation>
        <location evidence="1 15">Cytoplasm</location>
    </subcellularLocation>
</comment>
<evidence type="ECO:0000259" key="19">
    <source>
        <dbReference type="PROSITE" id="PS51483"/>
    </source>
</evidence>
<dbReference type="AlphaFoldDB" id="A0A7C5V3V1"/>
<dbReference type="InterPro" id="IPR020825">
    <property type="entry name" value="Phe-tRNA_synthase-like_B3/B4"/>
</dbReference>
<evidence type="ECO:0000256" key="6">
    <source>
        <dbReference type="ARBA" id="ARBA00022598"/>
    </source>
</evidence>
<accession>A0A7C5V3V1</accession>
<evidence type="ECO:0000313" key="20">
    <source>
        <dbReference type="EMBL" id="HHS01723.1"/>
    </source>
</evidence>
<dbReference type="Gene3D" id="3.50.40.10">
    <property type="entry name" value="Phenylalanyl-trna Synthetase, Chain B, domain 3"/>
    <property type="match status" value="1"/>
</dbReference>
<evidence type="ECO:0000259" key="18">
    <source>
        <dbReference type="PROSITE" id="PS51447"/>
    </source>
</evidence>
<dbReference type="GO" id="GO:0009328">
    <property type="term" value="C:phenylalanine-tRNA ligase complex"/>
    <property type="evidence" value="ECO:0007669"/>
    <property type="project" value="TreeGrafter"/>
</dbReference>
<organism evidence="20">
    <name type="scientific">Caldicellulosiruptor owensensis</name>
    <dbReference type="NCBI Taxonomy" id="55205"/>
    <lineage>
        <taxon>Bacteria</taxon>
        <taxon>Bacillati</taxon>
        <taxon>Bacillota</taxon>
        <taxon>Bacillota incertae sedis</taxon>
        <taxon>Caldicellulosiruptorales</taxon>
        <taxon>Caldicellulosiruptoraceae</taxon>
        <taxon>Caldicellulosiruptor</taxon>
    </lineage>
</organism>
<name>A0A7C5V3V1_9FIRM</name>
<evidence type="ECO:0000256" key="10">
    <source>
        <dbReference type="ARBA" id="ARBA00022842"/>
    </source>
</evidence>
<dbReference type="Gene3D" id="3.30.56.10">
    <property type="match status" value="2"/>
</dbReference>
<evidence type="ECO:0000256" key="15">
    <source>
        <dbReference type="HAMAP-Rule" id="MF_00283"/>
    </source>
</evidence>
<dbReference type="PANTHER" id="PTHR10947:SF0">
    <property type="entry name" value="PHENYLALANINE--TRNA LIGASE BETA SUBUNIT"/>
    <property type="match status" value="1"/>
</dbReference>
<dbReference type="PROSITE" id="PS51447">
    <property type="entry name" value="FDX_ACB"/>
    <property type="match status" value="1"/>
</dbReference>
<dbReference type="Gene3D" id="3.30.70.380">
    <property type="entry name" value="Ferrodoxin-fold anticodon-binding domain"/>
    <property type="match status" value="1"/>
</dbReference>
<keyword evidence="5 16" id="KW-0820">tRNA-binding</keyword>
<comment type="cofactor">
    <cofactor evidence="15">
        <name>Mg(2+)</name>
        <dbReference type="ChEBI" id="CHEBI:18420"/>
    </cofactor>
    <text evidence="15">Binds 2 magnesium ions per tetramer.</text>
</comment>
<dbReference type="GO" id="GO:0000049">
    <property type="term" value="F:tRNA binding"/>
    <property type="evidence" value="ECO:0007669"/>
    <property type="project" value="UniProtKB-UniRule"/>
</dbReference>
<dbReference type="SMART" id="SM00873">
    <property type="entry name" value="B3_4"/>
    <property type="match status" value="1"/>
</dbReference>
<keyword evidence="13 15" id="KW-0030">Aminoacyl-tRNA synthetase</keyword>
<keyword evidence="8 15" id="KW-0547">Nucleotide-binding</keyword>